<sequence>MTNPVRFAPLDYALIAIYFAFLVVIGVFTARRKVTGESSEDFMLAGRSLTLPAFVASLVATWYGGILGVGQFAYESGVATWTVFGLPYYLFAVIYAFFLAGKVRGVARLTIPDTLQSAHSRPVALLGSLFLFCLVTPAPYTLMLGTMLHDMFGWPLLLALILGTILSVAFVVTGGFNTDVRTNIFQFLLMFTSFAMILGFAVVKHGGVGAMFAQLPPTLRQPSGGLAWPLIVVWYFIAMWTLVDPGFHQRCSAASSPRTARNGILISVLCWALFDFMTITTGLYARVLLPHLSNTVEAYPALSQLILPAGAKGYFWVGMLATVMSTVISYTLIAAITVGRDIVWRFAPQRTGESDVFWTRIGVVVSSALAILAAYKLPTVVGLWYTIGTAFIPGLLLPLLTAYSPRVRVAPPYTFVAMLLGVALPIVWMVLGYKAGGMDEDHYPWRIEPIYLGLGASTLVWAAGRIAGGRVKSAAPAAV</sequence>
<evidence type="ECO:0000313" key="8">
    <source>
        <dbReference type="EMBL" id="BDI30631.1"/>
    </source>
</evidence>
<dbReference type="InterPro" id="IPR050277">
    <property type="entry name" value="Sodium:Solute_Symporter"/>
</dbReference>
<evidence type="ECO:0000313" key="9">
    <source>
        <dbReference type="Proteomes" id="UP000287394"/>
    </source>
</evidence>
<dbReference type="GO" id="GO:0005886">
    <property type="term" value="C:plasma membrane"/>
    <property type="evidence" value="ECO:0007669"/>
    <property type="project" value="TreeGrafter"/>
</dbReference>
<keyword evidence="4" id="KW-0812">Transmembrane</keyword>
<dbReference type="EMBL" id="AP025739">
    <property type="protein sequence ID" value="BDI30631.1"/>
    <property type="molecule type" value="Genomic_DNA"/>
</dbReference>
<dbReference type="RefSeq" id="WP_119320769.1">
    <property type="nucleotide sequence ID" value="NZ_AP025739.1"/>
</dbReference>
<evidence type="ECO:0000256" key="3">
    <source>
        <dbReference type="ARBA" id="ARBA00022448"/>
    </source>
</evidence>
<dbReference type="Pfam" id="PF00474">
    <property type="entry name" value="SSF"/>
    <property type="match status" value="1"/>
</dbReference>
<evidence type="ECO:0000256" key="1">
    <source>
        <dbReference type="ARBA" id="ARBA00004141"/>
    </source>
</evidence>
<evidence type="ECO:0000256" key="5">
    <source>
        <dbReference type="ARBA" id="ARBA00022989"/>
    </source>
</evidence>
<keyword evidence="9" id="KW-1185">Reference proteome</keyword>
<dbReference type="PROSITE" id="PS50283">
    <property type="entry name" value="NA_SOLUT_SYMP_3"/>
    <property type="match status" value="1"/>
</dbReference>
<evidence type="ECO:0000256" key="2">
    <source>
        <dbReference type="ARBA" id="ARBA00006434"/>
    </source>
</evidence>
<reference evidence="8 9" key="1">
    <citation type="journal article" date="2019" name="Int. J. Syst. Evol. Microbiol.">
        <title>Capsulimonas corticalis gen. nov., sp. nov., an aerobic capsulated bacterium, of a novel bacterial order, Capsulimonadales ord. nov., of the class Armatimonadia of the phylum Armatimonadetes.</title>
        <authorList>
            <person name="Li J."/>
            <person name="Kudo C."/>
            <person name="Tonouchi A."/>
        </authorList>
    </citation>
    <scope>NUCLEOTIDE SEQUENCE [LARGE SCALE GENOMIC DNA]</scope>
    <source>
        <strain evidence="8 9">AX-7</strain>
    </source>
</reference>
<keyword evidence="5" id="KW-1133">Transmembrane helix</keyword>
<protein>
    <submittedName>
        <fullName evidence="8">Sodium:solute symporter</fullName>
    </submittedName>
</protein>
<dbReference type="OrthoDB" id="9803597at2"/>
<dbReference type="PANTHER" id="PTHR48086:SF7">
    <property type="entry name" value="SODIUM-SOLUTE SYMPORTER-RELATED"/>
    <property type="match status" value="1"/>
</dbReference>
<organism evidence="8 9">
    <name type="scientific">Capsulimonas corticalis</name>
    <dbReference type="NCBI Taxonomy" id="2219043"/>
    <lineage>
        <taxon>Bacteria</taxon>
        <taxon>Bacillati</taxon>
        <taxon>Armatimonadota</taxon>
        <taxon>Armatimonadia</taxon>
        <taxon>Capsulimonadales</taxon>
        <taxon>Capsulimonadaceae</taxon>
        <taxon>Capsulimonas</taxon>
    </lineage>
</organism>
<evidence type="ECO:0000256" key="7">
    <source>
        <dbReference type="RuleBase" id="RU362091"/>
    </source>
</evidence>
<dbReference type="Gene3D" id="1.20.1730.10">
    <property type="entry name" value="Sodium/glucose cotransporter"/>
    <property type="match status" value="1"/>
</dbReference>
<dbReference type="GO" id="GO:0022857">
    <property type="term" value="F:transmembrane transporter activity"/>
    <property type="evidence" value="ECO:0007669"/>
    <property type="project" value="InterPro"/>
</dbReference>
<dbReference type="PANTHER" id="PTHR48086">
    <property type="entry name" value="SODIUM/PROLINE SYMPORTER-RELATED"/>
    <property type="match status" value="1"/>
</dbReference>
<comment type="similarity">
    <text evidence="2 7">Belongs to the sodium:solute symporter (SSF) (TC 2.A.21) family.</text>
</comment>
<comment type="subcellular location">
    <subcellularLocation>
        <location evidence="1">Membrane</location>
        <topology evidence="1">Multi-pass membrane protein</topology>
    </subcellularLocation>
</comment>
<dbReference type="KEGG" id="ccot:CCAX7_26820"/>
<accession>A0A402CTS7</accession>
<keyword evidence="6" id="KW-0472">Membrane</keyword>
<dbReference type="CDD" id="cd10322">
    <property type="entry name" value="SLC5sbd"/>
    <property type="match status" value="1"/>
</dbReference>
<gene>
    <name evidence="8" type="ORF">CCAX7_26820</name>
</gene>
<keyword evidence="3" id="KW-0813">Transport</keyword>
<evidence type="ECO:0000256" key="4">
    <source>
        <dbReference type="ARBA" id="ARBA00022692"/>
    </source>
</evidence>
<evidence type="ECO:0000256" key="6">
    <source>
        <dbReference type="ARBA" id="ARBA00023136"/>
    </source>
</evidence>
<dbReference type="InterPro" id="IPR038377">
    <property type="entry name" value="Na/Glc_symporter_sf"/>
</dbReference>
<proteinExistence type="inferred from homology"/>
<dbReference type="AlphaFoldDB" id="A0A402CTS7"/>
<name>A0A402CTS7_9BACT</name>
<dbReference type="Proteomes" id="UP000287394">
    <property type="component" value="Chromosome"/>
</dbReference>
<dbReference type="InterPro" id="IPR001734">
    <property type="entry name" value="Na/solute_symporter"/>
</dbReference>